<reference evidence="1 2" key="1">
    <citation type="journal article" date="2015" name="Genome Announc.">
        <title>Complete Genome Sequence of Cupriavidus basilensis 4G11, Isolated from the Oak Ridge Field Research Center Site.</title>
        <authorList>
            <person name="Ray J."/>
            <person name="Waters R.J."/>
            <person name="Skerker J.M."/>
            <person name="Kuehl J.V."/>
            <person name="Price M.N."/>
            <person name="Huang J."/>
            <person name="Chakraborty R."/>
            <person name="Arkin A.P."/>
            <person name="Deutschbauer A."/>
        </authorList>
    </citation>
    <scope>NUCLEOTIDE SEQUENCE [LARGE SCALE GENOMIC DNA]</scope>
    <source>
        <strain evidence="1">4G11</strain>
    </source>
</reference>
<accession>A0A0C4Y7N3</accession>
<keyword evidence="2" id="KW-1185">Reference proteome</keyword>
<gene>
    <name evidence="1" type="ORF">RR42_m4094</name>
</gene>
<proteinExistence type="predicted"/>
<protein>
    <recommendedName>
        <fullName evidence="3">Tetratricopeptide repeat protein</fullName>
    </recommendedName>
</protein>
<dbReference type="OrthoDB" id="9032021at2"/>
<dbReference type="Pfam" id="PF13432">
    <property type="entry name" value="TPR_16"/>
    <property type="match status" value="2"/>
</dbReference>
<dbReference type="STRING" id="68895.RR42_m4094"/>
<sequence>MSVQEVSYDHAIELANAERYDEALVILDQLSQAQPQVVDFDCLRARLHFDRGDAQAAFAVLDAALAKLPGLPLHPAHRWSSRGVIAHRYGMLLMGMERLQEALPWLEEAALRNGLSSGEWSARLHAGLVHYRLGNFAAAGAYWYDLLYRAPDLGAEDILGQALAHVNAAGDEAEPMLRLCLARIGLDNPDLLALDEAAGDALAAEQAAIVLASQPDHPHARRIRAPLRYRAGELDGAWDDFATYQRKAPDPKAQVRELEWRHQSGEAEPWLRFAFVEGAADATGYYNAGVALAEFMDAVPAAEAALMPHLIKAYRLGLARFEAYFATGEGGYDDADPHIYSLLCHNLATRLEGDGNRAERIALHEKGIAVSEFIEHWIDLLECLEAAGQHGKAVEVAGDVLNRYPLERDPANVGWIFSRLVSTWKAIGGTEVTSAARDALAHMDARADALPVEERSQTAHALAHARAHFAGLLRNAMDSMDQHDRTDAQAEIEALQRRALLIEDAWLCNQFGMIWRGLGAPQRALPLFELAIALTADDPADQAFPRLQRALIRNGEKQYAEALTDFEAAFAARNGWDGEAYLGAVEAALGLEQRETALGYFDKARVSGAAQGKTRSLYARMETGLRATRPGWKFWGV</sequence>
<evidence type="ECO:0000313" key="2">
    <source>
        <dbReference type="Proteomes" id="UP000031843"/>
    </source>
</evidence>
<dbReference type="SUPFAM" id="SSF48452">
    <property type="entry name" value="TPR-like"/>
    <property type="match status" value="2"/>
</dbReference>
<dbReference type="AlphaFoldDB" id="A0A0C4Y7N3"/>
<dbReference type="InterPro" id="IPR011990">
    <property type="entry name" value="TPR-like_helical_dom_sf"/>
</dbReference>
<dbReference type="KEGG" id="cbw:RR42_m4094"/>
<dbReference type="Gene3D" id="1.25.40.10">
    <property type="entry name" value="Tetratricopeptide repeat domain"/>
    <property type="match status" value="3"/>
</dbReference>
<organism evidence="1 2">
    <name type="scientific">Cupriavidus basilensis</name>
    <dbReference type="NCBI Taxonomy" id="68895"/>
    <lineage>
        <taxon>Bacteria</taxon>
        <taxon>Pseudomonadati</taxon>
        <taxon>Pseudomonadota</taxon>
        <taxon>Betaproteobacteria</taxon>
        <taxon>Burkholderiales</taxon>
        <taxon>Burkholderiaceae</taxon>
        <taxon>Cupriavidus</taxon>
    </lineage>
</organism>
<evidence type="ECO:0008006" key="3">
    <source>
        <dbReference type="Google" id="ProtNLM"/>
    </source>
</evidence>
<name>A0A0C4Y7N3_9BURK</name>
<evidence type="ECO:0000313" key="1">
    <source>
        <dbReference type="EMBL" id="AJG21442.1"/>
    </source>
</evidence>
<dbReference type="EMBL" id="CP010536">
    <property type="protein sequence ID" value="AJG21442.1"/>
    <property type="molecule type" value="Genomic_DNA"/>
</dbReference>
<dbReference type="RefSeq" id="WP_043350732.1">
    <property type="nucleotide sequence ID" value="NZ_CP010536.1"/>
</dbReference>
<dbReference type="Proteomes" id="UP000031843">
    <property type="component" value="Chromosome main"/>
</dbReference>